<sequence length="341" mass="38013">MVPHLEVSSWKRVRDSCVGEGSEASEVRSYCAPSEKGFSDAGNFENDHDEGPRFSQNEEGTDLQRLVDLEERDKSPLSSLGSLSCLQAFHDTNKFSPLYDVESEELEVDSERRRLVSVSCQNTRGEGGSICVPLILVTKKHTLRNEKQFLSPTEYVSEDQDLCESAILPLDGSRHVALVTNNGIGDIGQTLVGPTPLANFNCDHNCNAQTFYVEKEVDQHTHLRFPSSARSRRSSPSSFSTFLLDLPPETVISPPVYLKWRVSWPPNYKKPLMFPITTNSCHLNFSPDTGELEETMEICQAVDGLVDPPLLLHLDPGDKEEIESVEKGSHHIARSLLRGDD</sequence>
<feature type="region of interest" description="Disordered" evidence="1">
    <location>
        <begin position="38"/>
        <end position="61"/>
    </location>
</feature>
<dbReference type="AlphaFoldDB" id="A0A2Z6NUX3"/>
<evidence type="ECO:0000256" key="1">
    <source>
        <dbReference type="SAM" id="MobiDB-lite"/>
    </source>
</evidence>
<dbReference type="Proteomes" id="UP000242715">
    <property type="component" value="Unassembled WGS sequence"/>
</dbReference>
<gene>
    <name evidence="2" type="ORF">TSUD_389340</name>
</gene>
<evidence type="ECO:0000313" key="3">
    <source>
        <dbReference type="Proteomes" id="UP000242715"/>
    </source>
</evidence>
<keyword evidence="3" id="KW-1185">Reference proteome</keyword>
<accession>A0A2Z6NUX3</accession>
<reference evidence="3" key="1">
    <citation type="journal article" date="2017" name="Front. Plant Sci.">
        <title>Climate Clever Clovers: New Paradigm to Reduce the Environmental Footprint of Ruminants by Breeding Low Methanogenic Forages Utilizing Haplotype Variation.</title>
        <authorList>
            <person name="Kaur P."/>
            <person name="Appels R."/>
            <person name="Bayer P.E."/>
            <person name="Keeble-Gagnere G."/>
            <person name="Wang J."/>
            <person name="Hirakawa H."/>
            <person name="Shirasawa K."/>
            <person name="Vercoe P."/>
            <person name="Stefanova K."/>
            <person name="Durmic Z."/>
            <person name="Nichols P."/>
            <person name="Revell C."/>
            <person name="Isobe S.N."/>
            <person name="Edwards D."/>
            <person name="Erskine W."/>
        </authorList>
    </citation>
    <scope>NUCLEOTIDE SEQUENCE [LARGE SCALE GENOMIC DNA]</scope>
    <source>
        <strain evidence="3">cv. Daliak</strain>
    </source>
</reference>
<organism evidence="2 3">
    <name type="scientific">Trifolium subterraneum</name>
    <name type="common">Subterranean clover</name>
    <dbReference type="NCBI Taxonomy" id="3900"/>
    <lineage>
        <taxon>Eukaryota</taxon>
        <taxon>Viridiplantae</taxon>
        <taxon>Streptophyta</taxon>
        <taxon>Embryophyta</taxon>
        <taxon>Tracheophyta</taxon>
        <taxon>Spermatophyta</taxon>
        <taxon>Magnoliopsida</taxon>
        <taxon>eudicotyledons</taxon>
        <taxon>Gunneridae</taxon>
        <taxon>Pentapetalae</taxon>
        <taxon>rosids</taxon>
        <taxon>fabids</taxon>
        <taxon>Fabales</taxon>
        <taxon>Fabaceae</taxon>
        <taxon>Papilionoideae</taxon>
        <taxon>50 kb inversion clade</taxon>
        <taxon>NPAAA clade</taxon>
        <taxon>Hologalegina</taxon>
        <taxon>IRL clade</taxon>
        <taxon>Trifolieae</taxon>
        <taxon>Trifolium</taxon>
    </lineage>
</organism>
<evidence type="ECO:0000313" key="2">
    <source>
        <dbReference type="EMBL" id="GAU35309.1"/>
    </source>
</evidence>
<dbReference type="EMBL" id="DF973586">
    <property type="protein sequence ID" value="GAU35309.1"/>
    <property type="molecule type" value="Genomic_DNA"/>
</dbReference>
<name>A0A2Z6NUX3_TRISU</name>
<proteinExistence type="predicted"/>
<protein>
    <submittedName>
        <fullName evidence="2">Uncharacterized protein</fullName>
    </submittedName>
</protein>